<feature type="transmembrane region" description="Helical" evidence="7">
    <location>
        <begin position="85"/>
        <end position="103"/>
    </location>
</feature>
<dbReference type="KEGG" id="hja:BST95_14705"/>
<evidence type="ECO:0000256" key="1">
    <source>
        <dbReference type="ARBA" id="ARBA00004651"/>
    </source>
</evidence>
<keyword evidence="5 7" id="KW-1133">Transmembrane helix</keyword>
<comment type="subcellular location">
    <subcellularLocation>
        <location evidence="1">Cell membrane</location>
        <topology evidence="1">Multi-pass membrane protein</topology>
    </subcellularLocation>
</comment>
<evidence type="ECO:0000256" key="4">
    <source>
        <dbReference type="ARBA" id="ARBA00022692"/>
    </source>
</evidence>
<dbReference type="GO" id="GO:0005886">
    <property type="term" value="C:plasma membrane"/>
    <property type="evidence" value="ECO:0007669"/>
    <property type="project" value="UniProtKB-SubCell"/>
</dbReference>
<dbReference type="PANTHER" id="PTHR33452">
    <property type="entry name" value="OXIDOREDUCTASE CATD-RELATED"/>
    <property type="match status" value="1"/>
</dbReference>
<feature type="transmembrane region" description="Helical" evidence="7">
    <location>
        <begin position="109"/>
        <end position="130"/>
    </location>
</feature>
<keyword evidence="9" id="KW-1185">Reference proteome</keyword>
<evidence type="ECO:0000256" key="5">
    <source>
        <dbReference type="ARBA" id="ARBA00022989"/>
    </source>
</evidence>
<feature type="transmembrane region" description="Helical" evidence="7">
    <location>
        <begin position="50"/>
        <end position="78"/>
    </location>
</feature>
<dbReference type="InterPro" id="IPR032808">
    <property type="entry name" value="DoxX"/>
</dbReference>
<dbReference type="InterPro" id="IPR051907">
    <property type="entry name" value="DoxX-like_oxidoreductase"/>
</dbReference>
<accession>A0AAP8MGZ8</accession>
<dbReference type="PANTHER" id="PTHR33452:SF1">
    <property type="entry name" value="INNER MEMBRANE PROTEIN YPHA-RELATED"/>
    <property type="match status" value="1"/>
</dbReference>
<evidence type="ECO:0000256" key="3">
    <source>
        <dbReference type="ARBA" id="ARBA00022475"/>
    </source>
</evidence>
<sequence length="143" mass="14754">MTTAEINQQLNAGISAAIPAELTDLLARTLMAALFILAGLSKISGYEGNLAYMASVGVPGFLLPAVIALEVLGGAALVVGFQTRLVAILLALFSIASGVLFHLDLADQMQFIMLLKNLAMAGGLLAIANARPGAFTLDRKLGA</sequence>
<dbReference type="Proteomes" id="UP000235162">
    <property type="component" value="Unassembled WGS sequence"/>
</dbReference>
<dbReference type="EMBL" id="PKUR01000001">
    <property type="protein sequence ID" value="PLW87651.1"/>
    <property type="molecule type" value="Genomic_DNA"/>
</dbReference>
<dbReference type="RefSeq" id="WP_084200314.1">
    <property type="nucleotide sequence ID" value="NZ_BMYL01000001.1"/>
</dbReference>
<keyword evidence="4 7" id="KW-0812">Transmembrane</keyword>
<organism evidence="8 9">
    <name type="scientific">Halioglobus japonicus</name>
    <dbReference type="NCBI Taxonomy" id="930805"/>
    <lineage>
        <taxon>Bacteria</taxon>
        <taxon>Pseudomonadati</taxon>
        <taxon>Pseudomonadota</taxon>
        <taxon>Gammaproteobacteria</taxon>
        <taxon>Cellvibrionales</taxon>
        <taxon>Halieaceae</taxon>
        <taxon>Halioglobus</taxon>
    </lineage>
</organism>
<protein>
    <submittedName>
        <fullName evidence="8">DoxX family protein</fullName>
    </submittedName>
</protein>
<evidence type="ECO:0000313" key="9">
    <source>
        <dbReference type="Proteomes" id="UP000235162"/>
    </source>
</evidence>
<keyword evidence="6 7" id="KW-0472">Membrane</keyword>
<dbReference type="AlphaFoldDB" id="A0AAP8MGZ8"/>
<dbReference type="KEGG" id="hja:BST95_19425"/>
<evidence type="ECO:0000256" key="2">
    <source>
        <dbReference type="ARBA" id="ARBA00006679"/>
    </source>
</evidence>
<proteinExistence type="inferred from homology"/>
<dbReference type="Pfam" id="PF07681">
    <property type="entry name" value="DoxX"/>
    <property type="match status" value="1"/>
</dbReference>
<comment type="similarity">
    <text evidence="2">Belongs to the DoxX family.</text>
</comment>
<evidence type="ECO:0000313" key="8">
    <source>
        <dbReference type="EMBL" id="PLW87651.1"/>
    </source>
</evidence>
<evidence type="ECO:0000256" key="6">
    <source>
        <dbReference type="ARBA" id="ARBA00023136"/>
    </source>
</evidence>
<evidence type="ECO:0000256" key="7">
    <source>
        <dbReference type="SAM" id="Phobius"/>
    </source>
</evidence>
<reference evidence="8 9" key="1">
    <citation type="submission" date="2018-01" db="EMBL/GenBank/DDBJ databases">
        <title>The draft genome sequence of Halioglobus japonicus S1-36.</title>
        <authorList>
            <person name="Du Z.-J."/>
            <person name="Shi M.-J."/>
        </authorList>
    </citation>
    <scope>NUCLEOTIDE SEQUENCE [LARGE SCALE GENOMIC DNA]</scope>
    <source>
        <strain evidence="8 9">S1-36</strain>
    </source>
</reference>
<keyword evidence="3" id="KW-1003">Cell membrane</keyword>
<gene>
    <name evidence="8" type="ORF">C0029_03480</name>
</gene>
<comment type="caution">
    <text evidence="8">The sequence shown here is derived from an EMBL/GenBank/DDBJ whole genome shotgun (WGS) entry which is preliminary data.</text>
</comment>
<name>A0AAP8MGZ8_9GAMM</name>